<keyword evidence="11 16" id="KW-0627">Porphyrin biosynthesis</keyword>
<dbReference type="InterPro" id="IPR050161">
    <property type="entry name" value="Siro_Cobalamin_biosynth"/>
</dbReference>
<dbReference type="UniPathway" id="UPA00148">
    <property type="reaction ID" value="UER00211"/>
</dbReference>
<dbReference type="Pfam" id="PF10414">
    <property type="entry name" value="CysG_dimeriser"/>
    <property type="match status" value="1"/>
</dbReference>
<comment type="pathway">
    <text evidence="16">Porphyrin-containing compound metabolism; siroheme biosynthesis; siroheme from sirohydrochlorin: step 1/1.</text>
</comment>
<dbReference type="Pfam" id="PF13241">
    <property type="entry name" value="NAD_binding_7"/>
    <property type="match status" value="1"/>
</dbReference>
<keyword evidence="6 16" id="KW-0808">Transferase</keyword>
<dbReference type="PANTHER" id="PTHR45790:SF1">
    <property type="entry name" value="SIROHEME SYNTHASE"/>
    <property type="match status" value="1"/>
</dbReference>
<evidence type="ECO:0000256" key="13">
    <source>
        <dbReference type="ARBA" id="ARBA00025705"/>
    </source>
</evidence>
<organism evidence="22 23">
    <name type="scientific">Geopseudomonas guangdongensis</name>
    <dbReference type="NCBI Taxonomy" id="1245526"/>
    <lineage>
        <taxon>Bacteria</taxon>
        <taxon>Pseudomonadati</taxon>
        <taxon>Pseudomonadota</taxon>
        <taxon>Gammaproteobacteria</taxon>
        <taxon>Pseudomonadales</taxon>
        <taxon>Pseudomonadaceae</taxon>
        <taxon>Geopseudomonas</taxon>
    </lineage>
</organism>
<evidence type="ECO:0000313" key="22">
    <source>
        <dbReference type="EMBL" id="SDU38973.1"/>
    </source>
</evidence>
<dbReference type="Gene3D" id="3.30.950.10">
    <property type="entry name" value="Methyltransferase, Cobalt-precorrin-4 Transmethylase, Domain 2"/>
    <property type="match status" value="1"/>
</dbReference>
<dbReference type="NCBIfam" id="TIGR01469">
    <property type="entry name" value="cobA_cysG_Cterm"/>
    <property type="match status" value="1"/>
</dbReference>
<dbReference type="InterPro" id="IPR006366">
    <property type="entry name" value="CobA/CysG_C"/>
</dbReference>
<comment type="catalytic activity">
    <reaction evidence="16">
        <text>uroporphyrinogen III + 2 S-adenosyl-L-methionine = precorrin-2 + 2 S-adenosyl-L-homocysteine + H(+)</text>
        <dbReference type="Rhea" id="RHEA:32459"/>
        <dbReference type="ChEBI" id="CHEBI:15378"/>
        <dbReference type="ChEBI" id="CHEBI:57308"/>
        <dbReference type="ChEBI" id="CHEBI:57856"/>
        <dbReference type="ChEBI" id="CHEBI:58827"/>
        <dbReference type="ChEBI" id="CHEBI:59789"/>
        <dbReference type="EC" id="2.1.1.107"/>
    </reaction>
</comment>
<keyword evidence="10 16" id="KW-0456">Lyase</keyword>
<feature type="region of interest" description="Uroporphyrinogen-III C-methyltransferase" evidence="16">
    <location>
        <begin position="216"/>
        <end position="464"/>
    </location>
</feature>
<dbReference type="Pfam" id="PF00590">
    <property type="entry name" value="TP_methylase"/>
    <property type="match status" value="1"/>
</dbReference>
<dbReference type="SUPFAM" id="SSF51735">
    <property type="entry name" value="NAD(P)-binding Rossmann-fold domains"/>
    <property type="match status" value="1"/>
</dbReference>
<dbReference type="EC" id="4.99.1.4" evidence="16"/>
<feature type="binding site" evidence="16">
    <location>
        <begin position="43"/>
        <end position="44"/>
    </location>
    <ligand>
        <name>NAD(+)</name>
        <dbReference type="ChEBI" id="CHEBI:57540"/>
    </ligand>
</feature>
<dbReference type="FunFam" id="3.30.160.110:FF:000001">
    <property type="entry name" value="Siroheme synthase"/>
    <property type="match status" value="1"/>
</dbReference>
<feature type="binding site" evidence="16">
    <location>
        <position position="383"/>
    </location>
    <ligand>
        <name>S-adenosyl-L-methionine</name>
        <dbReference type="ChEBI" id="CHEBI:59789"/>
    </ligand>
</feature>
<evidence type="ECO:0000259" key="19">
    <source>
        <dbReference type="Pfam" id="PF00590"/>
    </source>
</evidence>
<evidence type="ECO:0000256" key="3">
    <source>
        <dbReference type="ARBA" id="ARBA00022553"/>
    </source>
</evidence>
<feature type="domain" description="Tetrapyrrole methylase" evidence="19">
    <location>
        <begin position="218"/>
        <end position="427"/>
    </location>
</feature>
<dbReference type="UniPathway" id="UPA00262">
    <property type="reaction ID" value="UER00211"/>
</dbReference>
<dbReference type="InterPro" id="IPR019478">
    <property type="entry name" value="Sirohaem_synthase_dimer_dom"/>
</dbReference>
<comment type="function">
    <text evidence="16">Multifunctional enzyme that catalyzes the SAM-dependent methylations of uroporphyrinogen III at position C-2 and C-7 to form precorrin-2 via precorrin-1. Then it catalyzes the NAD-dependent ring dehydrogenation of precorrin-2 to yield sirohydrochlorin. Finally, it catalyzes the ferrochelation of sirohydrochlorin to yield siroheme.</text>
</comment>
<comment type="catalytic activity">
    <reaction evidence="16">
        <text>siroheme + 2 H(+) = sirohydrochlorin + Fe(2+)</text>
        <dbReference type="Rhea" id="RHEA:24360"/>
        <dbReference type="ChEBI" id="CHEBI:15378"/>
        <dbReference type="ChEBI" id="CHEBI:29033"/>
        <dbReference type="ChEBI" id="CHEBI:58351"/>
        <dbReference type="ChEBI" id="CHEBI:60052"/>
        <dbReference type="EC" id="4.99.1.4"/>
    </reaction>
</comment>
<keyword evidence="5 16" id="KW-0489">Methyltransferase</keyword>
<evidence type="ECO:0000256" key="16">
    <source>
        <dbReference type="HAMAP-Rule" id="MF_01646"/>
    </source>
</evidence>
<dbReference type="GO" id="GO:0051287">
    <property type="term" value="F:NAD binding"/>
    <property type="evidence" value="ECO:0007669"/>
    <property type="project" value="InterPro"/>
</dbReference>
<evidence type="ECO:0000256" key="7">
    <source>
        <dbReference type="ARBA" id="ARBA00022691"/>
    </source>
</evidence>
<dbReference type="PANTHER" id="PTHR45790">
    <property type="entry name" value="SIROHEME SYNTHASE-RELATED"/>
    <property type="match status" value="1"/>
</dbReference>
<evidence type="ECO:0000256" key="14">
    <source>
        <dbReference type="ARBA" id="ARBA00047561"/>
    </source>
</evidence>
<comment type="pathway">
    <text evidence="13 16">Porphyrin-containing compound metabolism; siroheme biosynthesis; precorrin-2 from uroporphyrinogen III: step 1/1.</text>
</comment>
<name>A0A1H2I4A8_9GAMM</name>
<dbReference type="InterPro" id="IPR006367">
    <property type="entry name" value="Sirohaem_synthase_N"/>
</dbReference>
<feature type="binding site" evidence="16">
    <location>
        <position position="412"/>
    </location>
    <ligand>
        <name>S-adenosyl-L-methionine</name>
        <dbReference type="ChEBI" id="CHEBI:59789"/>
    </ligand>
</feature>
<feature type="domain" description="Sirohaem synthase dimerisation" evidence="20">
    <location>
        <begin position="150"/>
        <end position="207"/>
    </location>
</feature>
<dbReference type="InterPro" id="IPR037115">
    <property type="entry name" value="Sirohaem_synt_dimer_dom_sf"/>
</dbReference>
<feature type="binding site" evidence="16">
    <location>
        <position position="306"/>
    </location>
    <ligand>
        <name>S-adenosyl-L-methionine</name>
        <dbReference type="ChEBI" id="CHEBI:59789"/>
    </ligand>
</feature>
<keyword evidence="3 16" id="KW-0597">Phosphoprotein</keyword>
<dbReference type="HAMAP" id="MF_01646">
    <property type="entry name" value="Siroheme_synth"/>
    <property type="match status" value="1"/>
</dbReference>
<protein>
    <recommendedName>
        <fullName evidence="16">Siroheme synthase</fullName>
    </recommendedName>
    <domain>
        <recommendedName>
            <fullName evidence="16">Uroporphyrinogen-III C-methyltransferase</fullName>
            <shortName evidence="16">Urogen III methylase</shortName>
            <ecNumber evidence="16">2.1.1.107</ecNumber>
        </recommendedName>
        <alternativeName>
            <fullName evidence="16">SUMT</fullName>
        </alternativeName>
        <alternativeName>
            <fullName evidence="16">Uroporphyrinogen III methylase</fullName>
            <shortName evidence="16">UROM</shortName>
        </alternativeName>
    </domain>
    <domain>
        <recommendedName>
            <fullName evidence="16">Precorrin-2 dehydrogenase</fullName>
            <ecNumber evidence="16">1.3.1.76</ecNumber>
        </recommendedName>
    </domain>
    <domain>
        <recommendedName>
            <fullName evidence="16">Sirohydrochlorin ferrochelatase</fullName>
            <ecNumber evidence="16">4.99.1.4</ecNumber>
        </recommendedName>
    </domain>
</protein>
<dbReference type="NCBIfam" id="NF007922">
    <property type="entry name" value="PRK10637.1"/>
    <property type="match status" value="1"/>
</dbReference>
<keyword evidence="4 16" id="KW-0169">Cobalamin biosynthesis</keyword>
<evidence type="ECO:0000256" key="8">
    <source>
        <dbReference type="ARBA" id="ARBA00023002"/>
    </source>
</evidence>
<evidence type="ECO:0000256" key="5">
    <source>
        <dbReference type="ARBA" id="ARBA00022603"/>
    </source>
</evidence>
<comment type="pathway">
    <text evidence="16">Cofactor biosynthesis; adenosylcobalamin biosynthesis; sirohydrochlorin from precorrin-2: step 1/1.</text>
</comment>
<evidence type="ECO:0000256" key="6">
    <source>
        <dbReference type="ARBA" id="ARBA00022679"/>
    </source>
</evidence>
<keyword evidence="23" id="KW-1185">Reference proteome</keyword>
<comment type="similarity">
    <text evidence="2 18">Belongs to the precorrin methyltransferase family.</text>
</comment>
<evidence type="ECO:0000256" key="17">
    <source>
        <dbReference type="PIRSR" id="PIRSR036426-1"/>
    </source>
</evidence>
<dbReference type="PROSITE" id="PS00840">
    <property type="entry name" value="SUMT_2"/>
    <property type="match status" value="1"/>
</dbReference>
<dbReference type="FunFam" id="3.30.950.10:FF:000001">
    <property type="entry name" value="Siroheme synthase"/>
    <property type="match status" value="1"/>
</dbReference>
<keyword evidence="9 16" id="KW-0520">NAD</keyword>
<feature type="binding site" evidence="16">
    <location>
        <begin position="301"/>
        <end position="303"/>
    </location>
    <ligand>
        <name>S-adenosyl-L-methionine</name>
        <dbReference type="ChEBI" id="CHEBI:59789"/>
    </ligand>
</feature>
<evidence type="ECO:0000256" key="4">
    <source>
        <dbReference type="ARBA" id="ARBA00022573"/>
    </source>
</evidence>
<dbReference type="InterPro" id="IPR003043">
    <property type="entry name" value="Uropor_MeTrfase_CS"/>
</dbReference>
<keyword evidence="12 16" id="KW-0511">Multifunctional enzyme</keyword>
<feature type="active site" description="Proton donor" evidence="16 17">
    <location>
        <position position="270"/>
    </location>
</feature>
<dbReference type="OrthoDB" id="9815856at2"/>
<evidence type="ECO:0000313" key="23">
    <source>
        <dbReference type="Proteomes" id="UP000243063"/>
    </source>
</evidence>
<feature type="region of interest" description="Precorrin-2 dehydrogenase / sirohydrochlorin ferrochelatase" evidence="16">
    <location>
        <begin position="1"/>
        <end position="203"/>
    </location>
</feature>
<evidence type="ECO:0000256" key="11">
    <source>
        <dbReference type="ARBA" id="ARBA00023244"/>
    </source>
</evidence>
<feature type="binding site" evidence="16">
    <location>
        <begin position="331"/>
        <end position="332"/>
    </location>
    <ligand>
        <name>S-adenosyl-L-methionine</name>
        <dbReference type="ChEBI" id="CHEBI:59789"/>
    </ligand>
</feature>
<evidence type="ECO:0000256" key="2">
    <source>
        <dbReference type="ARBA" id="ARBA00005879"/>
    </source>
</evidence>
<dbReference type="Proteomes" id="UP000243063">
    <property type="component" value="Chromosome I"/>
</dbReference>
<dbReference type="Gene3D" id="1.10.8.210">
    <property type="entry name" value="Sirohaem synthase, dimerisation domain"/>
    <property type="match status" value="1"/>
</dbReference>
<dbReference type="SUPFAM" id="SSF53790">
    <property type="entry name" value="Tetrapyrrole methylase"/>
    <property type="match status" value="1"/>
</dbReference>
<dbReference type="FunFam" id="3.40.1010.10:FF:000001">
    <property type="entry name" value="Siroheme synthase"/>
    <property type="match status" value="1"/>
</dbReference>
<dbReference type="EC" id="1.3.1.76" evidence="16"/>
<comment type="similarity">
    <text evidence="16">In the N-terminal section; belongs to the precorrin-2 dehydrogenase / sirohydrochlorin ferrochelatase family.</text>
</comment>
<keyword evidence="8 16" id="KW-0560">Oxidoreductase</keyword>
<dbReference type="Pfam" id="PF14824">
    <property type="entry name" value="Sirohm_synth_M"/>
    <property type="match status" value="1"/>
</dbReference>
<dbReference type="InterPro" id="IPR012409">
    <property type="entry name" value="Sirohaem_synth"/>
</dbReference>
<dbReference type="GO" id="GO:0004851">
    <property type="term" value="F:uroporphyrin-III C-methyltransferase activity"/>
    <property type="evidence" value="ECO:0007669"/>
    <property type="project" value="UniProtKB-UniRule"/>
</dbReference>
<dbReference type="GO" id="GO:0043115">
    <property type="term" value="F:precorrin-2 dehydrogenase activity"/>
    <property type="evidence" value="ECO:0007669"/>
    <property type="project" value="UniProtKB-UniRule"/>
</dbReference>
<evidence type="ECO:0000256" key="1">
    <source>
        <dbReference type="ARBA" id="ARBA00005010"/>
    </source>
</evidence>
<reference evidence="23" key="1">
    <citation type="submission" date="2016-10" db="EMBL/GenBank/DDBJ databases">
        <authorList>
            <person name="Varghese N."/>
            <person name="Submissions S."/>
        </authorList>
    </citation>
    <scope>NUCLEOTIDE SEQUENCE [LARGE SCALE GENOMIC DNA]</scope>
    <source>
        <strain evidence="23">CCTCC 2012022</strain>
    </source>
</reference>
<evidence type="ECO:0000256" key="12">
    <source>
        <dbReference type="ARBA" id="ARBA00023268"/>
    </source>
</evidence>
<dbReference type="InterPro" id="IPR036291">
    <property type="entry name" value="NAD(P)-bd_dom_sf"/>
</dbReference>
<dbReference type="GO" id="GO:0051266">
    <property type="term" value="F:sirohydrochlorin ferrochelatase activity"/>
    <property type="evidence" value="ECO:0007669"/>
    <property type="project" value="UniProtKB-EC"/>
</dbReference>
<dbReference type="NCBIfam" id="NF004790">
    <property type="entry name" value="PRK06136.1"/>
    <property type="match status" value="1"/>
</dbReference>
<feature type="domain" description="Siroheme synthase central" evidence="21">
    <location>
        <begin position="119"/>
        <end position="144"/>
    </location>
</feature>
<gene>
    <name evidence="16" type="primary">cysG</name>
    <name evidence="22" type="ORF">SAMN05216580_2709</name>
</gene>
<dbReference type="EC" id="2.1.1.107" evidence="16"/>
<feature type="active site" description="Proton acceptor" evidence="16 17">
    <location>
        <position position="248"/>
    </location>
</feature>
<comment type="similarity">
    <text evidence="16">In the C-terminal section; belongs to the precorrin methyltransferase family.</text>
</comment>
<feature type="binding site" evidence="16">
    <location>
        <begin position="22"/>
        <end position="23"/>
    </location>
    <ligand>
        <name>NAD(+)</name>
        <dbReference type="ChEBI" id="CHEBI:57540"/>
    </ligand>
</feature>
<sequence>MDFLPLFHNLRGRRVLVVGGGEIALRKARLLAEAGACLQVVAPQIEDELRDLVKAGGGELRLRGYRAEDLDGCVLVIAATDDEVLNARVSGDAGQRSLPVNVVDAPALCSVIFPAIVDRSPLMVAVSSGGDAPVLTRLMRARLETLIPAAYGRLAGLAQRFRERVKRRFADVQQRRVFWEEVFQGPVAERVLAGRDAEAERLLLSALEGSQERHLGEVYLVGAGPGDPDLLTFRALRLMQQADVVLYDRLVAPAIVDMCRRDAERIYVGKRRSEHALPQEQINQQLVALAKQGKRVLRLKGGDPFIFGRGGEEIEELAAEGIAFQVVPGITAASGCASYAGIPLTHRDYAQSVRFVTGHLKDHSCDLPWVDLVAPGQTLVFYMGLVGLPLICEQLIRHGRAADTPAALIQQGTTRNQRVFTGTLANLPQLVAQHKVHAPTLVIVGEVVTLRQKLAWFEGTAVDV</sequence>
<dbReference type="SUPFAM" id="SSF75615">
    <property type="entry name" value="Siroheme synthase middle domains-like"/>
    <property type="match status" value="1"/>
</dbReference>
<dbReference type="AlphaFoldDB" id="A0A1H2I4A8"/>
<dbReference type="GO" id="GO:0009236">
    <property type="term" value="P:cobalamin biosynthetic process"/>
    <property type="evidence" value="ECO:0007669"/>
    <property type="project" value="UniProtKB-UniRule"/>
</dbReference>
<dbReference type="GO" id="GO:0032259">
    <property type="term" value="P:methylation"/>
    <property type="evidence" value="ECO:0007669"/>
    <property type="project" value="UniProtKB-KW"/>
</dbReference>
<dbReference type="STRING" id="1245526.SAMN05216580_2709"/>
<evidence type="ECO:0000256" key="9">
    <source>
        <dbReference type="ARBA" id="ARBA00023027"/>
    </source>
</evidence>
<comment type="pathway">
    <text evidence="15 16">Cofactor biosynthesis; adenosylcobalamin biosynthesis; precorrin-2 from uroporphyrinogen III: step 1/1.</text>
</comment>
<evidence type="ECO:0000259" key="20">
    <source>
        <dbReference type="Pfam" id="PF10414"/>
    </source>
</evidence>
<feature type="binding site" evidence="16">
    <location>
        <position position="225"/>
    </location>
    <ligand>
        <name>S-adenosyl-L-methionine</name>
        <dbReference type="ChEBI" id="CHEBI:59789"/>
    </ligand>
</feature>
<dbReference type="InterPro" id="IPR014777">
    <property type="entry name" value="4pyrrole_Mease_sub1"/>
</dbReference>
<evidence type="ECO:0000256" key="10">
    <source>
        <dbReference type="ARBA" id="ARBA00023239"/>
    </source>
</evidence>
<dbReference type="NCBIfam" id="TIGR01470">
    <property type="entry name" value="cysG_Nterm"/>
    <property type="match status" value="1"/>
</dbReference>
<dbReference type="EMBL" id="LT629780">
    <property type="protein sequence ID" value="SDU38973.1"/>
    <property type="molecule type" value="Genomic_DNA"/>
</dbReference>
<feature type="modified residue" description="Phosphoserine" evidence="16">
    <location>
        <position position="128"/>
    </location>
</feature>
<evidence type="ECO:0000256" key="18">
    <source>
        <dbReference type="RuleBase" id="RU003960"/>
    </source>
</evidence>
<dbReference type="InterPro" id="IPR014776">
    <property type="entry name" value="4pyrrole_Mease_sub2"/>
</dbReference>
<proteinExistence type="inferred from homology"/>
<dbReference type="InterPro" id="IPR035996">
    <property type="entry name" value="4pyrrol_Methylase_sf"/>
</dbReference>
<dbReference type="GO" id="GO:0019354">
    <property type="term" value="P:siroheme biosynthetic process"/>
    <property type="evidence" value="ECO:0007669"/>
    <property type="project" value="UniProtKB-UniRule"/>
</dbReference>
<accession>A0A1H2I4A8</accession>
<dbReference type="Gene3D" id="3.40.50.720">
    <property type="entry name" value="NAD(P)-binding Rossmann-like Domain"/>
    <property type="match status" value="1"/>
</dbReference>
<dbReference type="Gene3D" id="3.40.1010.10">
    <property type="entry name" value="Cobalt-precorrin-4 Transmethylase, Domain 1"/>
    <property type="match status" value="1"/>
</dbReference>
<evidence type="ECO:0000256" key="15">
    <source>
        <dbReference type="ARBA" id="ARBA00060548"/>
    </source>
</evidence>
<comment type="catalytic activity">
    <reaction evidence="14 16">
        <text>precorrin-2 + NAD(+) = sirohydrochlorin + NADH + 2 H(+)</text>
        <dbReference type="Rhea" id="RHEA:15613"/>
        <dbReference type="ChEBI" id="CHEBI:15378"/>
        <dbReference type="ChEBI" id="CHEBI:57540"/>
        <dbReference type="ChEBI" id="CHEBI:57945"/>
        <dbReference type="ChEBI" id="CHEBI:58351"/>
        <dbReference type="ChEBI" id="CHEBI:58827"/>
        <dbReference type="EC" id="1.3.1.76"/>
    </reaction>
</comment>
<comment type="pathway">
    <text evidence="1 16">Porphyrin-containing compound metabolism; siroheme biosynthesis; sirohydrochlorin from precorrin-2: step 1/1.</text>
</comment>
<dbReference type="CDD" id="cd11642">
    <property type="entry name" value="SUMT"/>
    <property type="match status" value="1"/>
</dbReference>
<dbReference type="InterPro" id="IPR028281">
    <property type="entry name" value="Sirohaem_synthase_central"/>
</dbReference>
<keyword evidence="7 16" id="KW-0949">S-adenosyl-L-methionine</keyword>
<evidence type="ECO:0000259" key="21">
    <source>
        <dbReference type="Pfam" id="PF14824"/>
    </source>
</evidence>
<dbReference type="PIRSF" id="PIRSF036426">
    <property type="entry name" value="Sirohaem_synth"/>
    <property type="match status" value="1"/>
</dbReference>
<dbReference type="InterPro" id="IPR000878">
    <property type="entry name" value="4pyrrol_Mease"/>
</dbReference>
<dbReference type="Gene3D" id="3.30.160.110">
    <property type="entry name" value="Siroheme synthase, domain 2"/>
    <property type="match status" value="1"/>
</dbReference>
<dbReference type="RefSeq" id="WP_090215458.1">
    <property type="nucleotide sequence ID" value="NZ_LT629780.1"/>
</dbReference>